<evidence type="ECO:0000256" key="10">
    <source>
        <dbReference type="ARBA" id="ARBA00023180"/>
    </source>
</evidence>
<feature type="transmembrane region" description="Helical" evidence="11">
    <location>
        <begin position="524"/>
        <end position="546"/>
    </location>
</feature>
<dbReference type="AlphaFoldDB" id="A0AAW1VCU5"/>
<feature type="transmembrane region" description="Helical" evidence="11">
    <location>
        <begin position="928"/>
        <end position="948"/>
    </location>
</feature>
<name>A0AAW1VCU5_9CUCU</name>
<feature type="transmembrane region" description="Helical" evidence="11">
    <location>
        <begin position="497"/>
        <end position="518"/>
    </location>
</feature>
<comment type="subcellular location">
    <subcellularLocation>
        <location evidence="1">Endoplasmic reticulum membrane</location>
        <topology evidence="1">Multi-pass membrane protein</topology>
    </subcellularLocation>
</comment>
<evidence type="ECO:0000256" key="11">
    <source>
        <dbReference type="SAM" id="Phobius"/>
    </source>
</evidence>
<feature type="transmembrane region" description="Helical" evidence="11">
    <location>
        <begin position="803"/>
        <end position="829"/>
    </location>
</feature>
<evidence type="ECO:0000313" key="12">
    <source>
        <dbReference type="EMBL" id="KAK9891009.1"/>
    </source>
</evidence>
<evidence type="ECO:0000256" key="7">
    <source>
        <dbReference type="ARBA" id="ARBA00022824"/>
    </source>
</evidence>
<sequence>MFWSYFFFLLWFVYLIVSSILLFTKGFLLTKESLNFNSSCSRYSDNFCSSLDVSLISNNENNIGFNPSCSADDKLENIIRNFNTTPQICLPVRARVIVIIIDALRYDFTLMDTKNENKLLFQNNMPIIQKMLQDAPERTRLFKFIADPPTTTMQRLKGLTTGSLPTFIDASSNFASTEIKEDNLIDQLLRYNQNIVFMGDDTWESLYPNRFKRSYPFPSFNVRDLDTVDKGVSENLFPELSKKDWSLLIGHYLGVDHAGHRYGSNHPEMQRKLREMNTVIEKVIENMADDMILYVFGDHGMTNTGDHGGETENEVNSALFIYSKVPLSIPQNTTATKQVNIVPTLASVLGVPIPFSNLGSILPEALPILNHPTVAEWKFSLHATWSNVEQVVKYLRQYSSNSDIFENDKLNQIYTKFEALKANMHEVRNDKSFEQFHHMSTEFIVDVRMMCEKAWIQFDAFSISRGLLLLILSIIFVFILTDGVPANYLKELFLSRFLICSYVSLIFAILFTLALYYYEVITNLMSSIFFATGVVSQFMLAMLIAENWDTISLNWYSKSERKKFGSGAYRLVLAFNLLCFFSNSYIEKESDCLLFLLSTVSLVGVFVFCRNILRDKHSSKWIKYKFILFSIGMSILLRLSINFKKCREEDVTCISENSFNNKETTKFVWFIALSSLAIFVKITKTWLKNCGSLNDLSVSATLSKYAPVVMVVCTGVYWILHRLPFDDKTHSIPTWRADHMVWVVYITSIIGVACIVIQPLLLYILPRKSDLGLPTDVNVIPQIFNKIKGLIEEKEKSKNEMPIIYGLGTVFSSTFIVIGVNLTILFALLLGEAEAPSAVIMFLTAMYMLVLISVLRIENAANIDDLFEISNTSILVWVILSHYFFYATGHQPVWSNIDWNAAFVGTSGVLSNNYVQGLLVILNTFCSYIIMGFLLPLFVVVPFTLFIMTPSVLNKNREVYKEIMNQGELVLFENSEKVFTVVFVCSCKYFACHGIRVFASMLAATVHCRHLMVWNVFAPKFVFEATGMLVTLISVIFGYLVLLRINYKLTKFIKKLNSR</sequence>
<feature type="transmembrane region" description="Helical" evidence="11">
    <location>
        <begin position="466"/>
        <end position="485"/>
    </location>
</feature>
<keyword evidence="13" id="KW-1185">Reference proteome</keyword>
<organism evidence="12 13">
    <name type="scientific">Henosepilachna vigintioctopunctata</name>
    <dbReference type="NCBI Taxonomy" id="420089"/>
    <lineage>
        <taxon>Eukaryota</taxon>
        <taxon>Metazoa</taxon>
        <taxon>Ecdysozoa</taxon>
        <taxon>Arthropoda</taxon>
        <taxon>Hexapoda</taxon>
        <taxon>Insecta</taxon>
        <taxon>Pterygota</taxon>
        <taxon>Neoptera</taxon>
        <taxon>Endopterygota</taxon>
        <taxon>Coleoptera</taxon>
        <taxon>Polyphaga</taxon>
        <taxon>Cucujiformia</taxon>
        <taxon>Coccinelloidea</taxon>
        <taxon>Coccinellidae</taxon>
        <taxon>Epilachninae</taxon>
        <taxon>Epilachnini</taxon>
        <taxon>Henosepilachna</taxon>
    </lineage>
</organism>
<feature type="transmembrane region" description="Helical" evidence="11">
    <location>
        <begin position="740"/>
        <end position="765"/>
    </location>
</feature>
<proteinExistence type="inferred from homology"/>
<keyword evidence="10" id="KW-0325">Glycoprotein</keyword>
<feature type="transmembrane region" description="Helical" evidence="11">
    <location>
        <begin position="667"/>
        <end position="687"/>
    </location>
</feature>
<dbReference type="Pfam" id="PF01663">
    <property type="entry name" value="Phosphodiest"/>
    <property type="match status" value="1"/>
</dbReference>
<keyword evidence="8 11" id="KW-1133">Transmembrane helix</keyword>
<protein>
    <recommendedName>
        <fullName evidence="14">GPI ethanolamine phosphate transferase 3</fullName>
    </recommendedName>
</protein>
<dbReference type="InterPro" id="IPR002591">
    <property type="entry name" value="Phosphodiest/P_Trfase"/>
</dbReference>
<dbReference type="InterPro" id="IPR017850">
    <property type="entry name" value="Alkaline_phosphatase_core_sf"/>
</dbReference>
<dbReference type="SUPFAM" id="SSF53649">
    <property type="entry name" value="Alkaline phosphatase-like"/>
    <property type="match status" value="1"/>
</dbReference>
<keyword evidence="7" id="KW-0256">Endoplasmic reticulum</keyword>
<evidence type="ECO:0000256" key="9">
    <source>
        <dbReference type="ARBA" id="ARBA00023136"/>
    </source>
</evidence>
<evidence type="ECO:0000256" key="4">
    <source>
        <dbReference type="ARBA" id="ARBA00022502"/>
    </source>
</evidence>
<keyword evidence="4" id="KW-0337">GPI-anchor biosynthesis</keyword>
<evidence type="ECO:0000256" key="5">
    <source>
        <dbReference type="ARBA" id="ARBA00022679"/>
    </source>
</evidence>
<evidence type="ECO:0000256" key="8">
    <source>
        <dbReference type="ARBA" id="ARBA00022989"/>
    </source>
</evidence>
<dbReference type="GO" id="GO:0005789">
    <property type="term" value="C:endoplasmic reticulum membrane"/>
    <property type="evidence" value="ECO:0007669"/>
    <property type="project" value="UniProtKB-SubCell"/>
</dbReference>
<dbReference type="Proteomes" id="UP001431783">
    <property type="component" value="Unassembled WGS sequence"/>
</dbReference>
<keyword evidence="9 11" id="KW-0472">Membrane</keyword>
<dbReference type="InterPro" id="IPR039524">
    <property type="entry name" value="PIGO/GPI13"/>
</dbReference>
<evidence type="ECO:0000256" key="2">
    <source>
        <dbReference type="ARBA" id="ARBA00004687"/>
    </source>
</evidence>
<feature type="transmembrane region" description="Helical" evidence="11">
    <location>
        <begin position="592"/>
        <end position="609"/>
    </location>
</feature>
<dbReference type="PANTHER" id="PTHR23071">
    <property type="entry name" value="PHOSPHATIDYLINOSITOL GLYCAN"/>
    <property type="match status" value="1"/>
</dbReference>
<evidence type="ECO:0008006" key="14">
    <source>
        <dbReference type="Google" id="ProtNLM"/>
    </source>
</evidence>
<comment type="caution">
    <text evidence="12">The sequence shown here is derived from an EMBL/GenBank/DDBJ whole genome shotgun (WGS) entry which is preliminary data.</text>
</comment>
<dbReference type="GO" id="GO:0006506">
    <property type="term" value="P:GPI anchor biosynthetic process"/>
    <property type="evidence" value="ECO:0007669"/>
    <property type="project" value="UniProtKB-KW"/>
</dbReference>
<evidence type="ECO:0000256" key="6">
    <source>
        <dbReference type="ARBA" id="ARBA00022692"/>
    </source>
</evidence>
<evidence type="ECO:0000256" key="3">
    <source>
        <dbReference type="ARBA" id="ARBA00008695"/>
    </source>
</evidence>
<dbReference type="Gene3D" id="3.40.720.10">
    <property type="entry name" value="Alkaline Phosphatase, subunit A"/>
    <property type="match status" value="1"/>
</dbReference>
<comment type="pathway">
    <text evidence="2">Glycolipid biosynthesis; glycosylphosphatidylinositol-anchor biosynthesis.</text>
</comment>
<dbReference type="GO" id="GO:0051377">
    <property type="term" value="F:mannose-ethanolamine phosphotransferase activity"/>
    <property type="evidence" value="ECO:0007669"/>
    <property type="project" value="InterPro"/>
</dbReference>
<keyword evidence="5" id="KW-0808">Transferase</keyword>
<feature type="transmembrane region" description="Helical" evidence="11">
    <location>
        <begin position="567"/>
        <end position="586"/>
    </location>
</feature>
<gene>
    <name evidence="12" type="ORF">WA026_013342</name>
</gene>
<feature type="transmembrane region" description="Helical" evidence="11">
    <location>
        <begin position="621"/>
        <end position="641"/>
    </location>
</feature>
<dbReference type="CDD" id="cd16023">
    <property type="entry name" value="GPI_EPT_3"/>
    <property type="match status" value="1"/>
</dbReference>
<evidence type="ECO:0000313" key="13">
    <source>
        <dbReference type="Proteomes" id="UP001431783"/>
    </source>
</evidence>
<feature type="transmembrane region" description="Helical" evidence="11">
    <location>
        <begin position="7"/>
        <end position="29"/>
    </location>
</feature>
<feature type="transmembrane region" description="Helical" evidence="11">
    <location>
        <begin position="869"/>
        <end position="887"/>
    </location>
</feature>
<feature type="transmembrane region" description="Helical" evidence="11">
    <location>
        <begin position="835"/>
        <end position="857"/>
    </location>
</feature>
<dbReference type="PANTHER" id="PTHR23071:SF1">
    <property type="entry name" value="GPI ETHANOLAMINE PHOSPHATE TRANSFERASE 3"/>
    <property type="match status" value="1"/>
</dbReference>
<feature type="transmembrane region" description="Helical" evidence="11">
    <location>
        <begin position="899"/>
        <end position="921"/>
    </location>
</feature>
<reference evidence="12 13" key="1">
    <citation type="submission" date="2023-03" db="EMBL/GenBank/DDBJ databases">
        <title>Genome insight into feeding habits of ladybird beetles.</title>
        <authorList>
            <person name="Li H.-S."/>
            <person name="Huang Y.-H."/>
            <person name="Pang H."/>
        </authorList>
    </citation>
    <scope>NUCLEOTIDE SEQUENCE [LARGE SCALE GENOMIC DNA]</scope>
    <source>
        <strain evidence="12">SYSU_2023b</strain>
        <tissue evidence="12">Whole body</tissue>
    </source>
</reference>
<keyword evidence="6 11" id="KW-0812">Transmembrane</keyword>
<evidence type="ECO:0000256" key="1">
    <source>
        <dbReference type="ARBA" id="ARBA00004477"/>
    </source>
</evidence>
<dbReference type="InterPro" id="IPR037675">
    <property type="entry name" value="PIG-O_N"/>
</dbReference>
<comment type="similarity">
    <text evidence="3">Belongs to the PIGG/PIGN/PIGO family. PIGO subfamily.</text>
</comment>
<dbReference type="EMBL" id="JARQZJ010000127">
    <property type="protein sequence ID" value="KAK9891009.1"/>
    <property type="molecule type" value="Genomic_DNA"/>
</dbReference>
<feature type="transmembrane region" description="Helical" evidence="11">
    <location>
        <begin position="699"/>
        <end position="720"/>
    </location>
</feature>
<accession>A0AAW1VCU5</accession>
<feature type="transmembrane region" description="Helical" evidence="11">
    <location>
        <begin position="1021"/>
        <end position="1045"/>
    </location>
</feature>